<dbReference type="AlphaFoldDB" id="A0A099KIX6"/>
<dbReference type="OrthoDB" id="6402501at2"/>
<organism evidence="2 3">
    <name type="scientific">Colwellia psychrerythraea</name>
    <name type="common">Vibrio psychroerythus</name>
    <dbReference type="NCBI Taxonomy" id="28229"/>
    <lineage>
        <taxon>Bacteria</taxon>
        <taxon>Pseudomonadati</taxon>
        <taxon>Pseudomonadota</taxon>
        <taxon>Gammaproteobacteria</taxon>
        <taxon>Alteromonadales</taxon>
        <taxon>Colwelliaceae</taxon>
        <taxon>Colwellia</taxon>
    </lineage>
</organism>
<evidence type="ECO:0000313" key="3">
    <source>
        <dbReference type="Proteomes" id="UP000029868"/>
    </source>
</evidence>
<dbReference type="RefSeq" id="WP_033083708.1">
    <property type="nucleotide sequence ID" value="NZ_JQEC01000051.1"/>
</dbReference>
<feature type="transmembrane region" description="Helical" evidence="1">
    <location>
        <begin position="6"/>
        <end position="26"/>
    </location>
</feature>
<evidence type="ECO:0000313" key="2">
    <source>
        <dbReference type="EMBL" id="KGJ89937.1"/>
    </source>
</evidence>
<protein>
    <submittedName>
        <fullName evidence="2">CcoQ, cytochrome c oxidase, cbb3-type, CcoQ subunit</fullName>
    </submittedName>
</protein>
<dbReference type="PATRIC" id="fig|28229.3.peg.3739"/>
<dbReference type="Pfam" id="PF05545">
    <property type="entry name" value="FixQ"/>
    <property type="match status" value="1"/>
</dbReference>
<evidence type="ECO:0000256" key="1">
    <source>
        <dbReference type="SAM" id="Phobius"/>
    </source>
</evidence>
<sequence>MDYGTLRGLVALLILALFIIIVVWSYSKKRKDSFDDVANSIFEEDKVNTADKKRHLDKDSKQETNNNV</sequence>
<proteinExistence type="predicted"/>
<reference evidence="2 3" key="1">
    <citation type="submission" date="2014-08" db="EMBL/GenBank/DDBJ databases">
        <title>Genomic and Phenotypic Diversity of Colwellia psychrerythraea strains from Disparate Marine Basins.</title>
        <authorList>
            <person name="Techtmann S.M."/>
            <person name="Stelling S.C."/>
            <person name="Utturkar S.M."/>
            <person name="Alshibli N."/>
            <person name="Harris A."/>
            <person name="Brown S.D."/>
            <person name="Hazen T.C."/>
        </authorList>
    </citation>
    <scope>NUCLEOTIDE SEQUENCE [LARGE SCALE GENOMIC DNA]</scope>
    <source>
        <strain evidence="2 3">GAB14E</strain>
    </source>
</reference>
<keyword evidence="1" id="KW-0812">Transmembrane</keyword>
<keyword evidence="1" id="KW-1133">Transmembrane helix</keyword>
<dbReference type="InterPro" id="IPR008621">
    <property type="entry name" value="Cbb3-typ_cyt_oxidase_comp"/>
</dbReference>
<gene>
    <name evidence="2" type="ORF">GAB14E_3815</name>
</gene>
<dbReference type="Proteomes" id="UP000029868">
    <property type="component" value="Unassembled WGS sequence"/>
</dbReference>
<dbReference type="EMBL" id="JQEC01000051">
    <property type="protein sequence ID" value="KGJ89937.1"/>
    <property type="molecule type" value="Genomic_DNA"/>
</dbReference>
<name>A0A099KIX6_COLPS</name>
<comment type="caution">
    <text evidence="2">The sequence shown here is derived from an EMBL/GenBank/DDBJ whole genome shotgun (WGS) entry which is preliminary data.</text>
</comment>
<accession>A0A099KIX6</accession>
<keyword evidence="1" id="KW-0472">Membrane</keyword>